<evidence type="ECO:0000313" key="1">
    <source>
        <dbReference type="EMBL" id="KAK5778806.1"/>
    </source>
</evidence>
<reference evidence="2" key="1">
    <citation type="submission" date="2023-07" db="EMBL/GenBank/DDBJ databases">
        <title>A draft genome of Kazachstania heterogenica Y-27499.</title>
        <authorList>
            <person name="Donic C."/>
            <person name="Kralova J.S."/>
            <person name="Fidel L."/>
            <person name="Ben-Dor S."/>
            <person name="Jung S."/>
        </authorList>
    </citation>
    <scope>NUCLEOTIDE SEQUENCE [LARGE SCALE GENOMIC DNA]</scope>
    <source>
        <strain evidence="2">Y27499</strain>
    </source>
</reference>
<dbReference type="EMBL" id="JAWIZZ010000051">
    <property type="protein sequence ID" value="KAK5778806.1"/>
    <property type="molecule type" value="Genomic_DNA"/>
</dbReference>
<organism evidence="1 2">
    <name type="scientific">Arxiozyma heterogenica</name>
    <dbReference type="NCBI Taxonomy" id="278026"/>
    <lineage>
        <taxon>Eukaryota</taxon>
        <taxon>Fungi</taxon>
        <taxon>Dikarya</taxon>
        <taxon>Ascomycota</taxon>
        <taxon>Saccharomycotina</taxon>
        <taxon>Saccharomycetes</taxon>
        <taxon>Saccharomycetales</taxon>
        <taxon>Saccharomycetaceae</taxon>
        <taxon>Arxiozyma</taxon>
    </lineage>
</organism>
<comment type="caution">
    <text evidence="1">The sequence shown here is derived from an EMBL/GenBank/DDBJ whole genome shotgun (WGS) entry which is preliminary data.</text>
</comment>
<keyword evidence="2" id="KW-1185">Reference proteome</keyword>
<sequence length="260" mass="30117">MQWILDKGDLGFELTKNFSGNVLVLGGDLLNDNNLQLCDMILSHSPECHVYYLNVSKVDIQHKVWSNSNIHYVYCDLYHRNGFTDSINYLNRRNFRNYRAKMIIFDIFINLTQYIQSESENMFLNVVNFENTFNKCIINPMKAMKYTLHAESPYIVNLSISDQLSSDSSEFVKLYNNIDQSICGNSINQFHDSLSSEIGGKCLLILLPPEIISRQVLSDTINDNIMKCLKRGYNGEYNISSSINIQSIVEQTRRILYDWT</sequence>
<gene>
    <name evidence="1" type="ORF">RI543_003730</name>
</gene>
<proteinExistence type="predicted"/>
<dbReference type="AlphaFoldDB" id="A0AAN7W0Y2"/>
<protein>
    <submittedName>
        <fullName evidence="1">Uncharacterized protein</fullName>
    </submittedName>
</protein>
<name>A0AAN7W0Y2_9SACH</name>
<dbReference type="Proteomes" id="UP001306508">
    <property type="component" value="Unassembled WGS sequence"/>
</dbReference>
<evidence type="ECO:0000313" key="2">
    <source>
        <dbReference type="Proteomes" id="UP001306508"/>
    </source>
</evidence>
<accession>A0AAN7W0Y2</accession>